<evidence type="ECO:0000313" key="12">
    <source>
        <dbReference type="EMBL" id="RCJ29101.1"/>
    </source>
</evidence>
<dbReference type="EC" id="6.1.1.10" evidence="8"/>
<dbReference type="InterPro" id="IPR014758">
    <property type="entry name" value="Met-tRNA_synth"/>
</dbReference>
<evidence type="ECO:0000256" key="7">
    <source>
        <dbReference type="ARBA" id="ARBA00047364"/>
    </source>
</evidence>
<keyword evidence="2 8" id="KW-0436">Ligase</keyword>
<evidence type="ECO:0000256" key="1">
    <source>
        <dbReference type="ARBA" id="ARBA00003314"/>
    </source>
</evidence>
<keyword evidence="13" id="KW-1185">Reference proteome</keyword>
<evidence type="ECO:0000256" key="6">
    <source>
        <dbReference type="ARBA" id="ARBA00023146"/>
    </source>
</evidence>
<dbReference type="SUPFAM" id="SSF52374">
    <property type="entry name" value="Nucleotidylyl transferase"/>
    <property type="match status" value="1"/>
</dbReference>
<dbReference type="Pfam" id="PF09334">
    <property type="entry name" value="tRNA-synt_1g"/>
    <property type="match status" value="1"/>
</dbReference>
<evidence type="ECO:0000313" key="13">
    <source>
        <dbReference type="Proteomes" id="UP000252107"/>
    </source>
</evidence>
<keyword evidence="5 8" id="KW-0648">Protein biosynthesis</keyword>
<reference evidence="12" key="1">
    <citation type="submission" date="2016-04" db="EMBL/GenBank/DDBJ databases">
        <authorList>
            <person name="Tabuchi Yagui T.R."/>
        </authorList>
    </citation>
    <scope>NUCLEOTIDE SEQUENCE [LARGE SCALE GENOMIC DNA]</scope>
    <source>
        <strain evidence="12">NIES-26</strain>
    </source>
</reference>
<protein>
    <recommendedName>
        <fullName evidence="8">Methionine--tRNA ligase</fullName>
        <ecNumber evidence="8">6.1.1.10</ecNumber>
    </recommendedName>
    <alternativeName>
        <fullName evidence="8">Methionyl-tRNA synthetase</fullName>
        <shortName evidence="8">MetRS</shortName>
    </alternativeName>
</protein>
<dbReference type="NCBIfam" id="TIGR00398">
    <property type="entry name" value="metG"/>
    <property type="match status" value="1"/>
</dbReference>
<feature type="binding site" evidence="8">
    <location>
        <position position="133"/>
    </location>
    <ligand>
        <name>Zn(2+)</name>
        <dbReference type="ChEBI" id="CHEBI:29105"/>
    </ligand>
</feature>
<comment type="subunit">
    <text evidence="8">Monomer.</text>
</comment>
<evidence type="ECO:0000256" key="3">
    <source>
        <dbReference type="ARBA" id="ARBA00022741"/>
    </source>
</evidence>
<dbReference type="AlphaFoldDB" id="A0A367QZI7"/>
<sequence>MNLVDKTEKTFALTTPLYYVNDVPHVGSAYTTMAADVLARFHRLLGRRVLLITGTDEHGQKIQRSAESVGKAPQEFCDEVVPSFVDLWQLLNIQYDRFSRTTATRHEAIVKQFFGRVWEKGDIYQGQQKGWYCVSCEEFKEERELLEGHRCPIHTNKEVEWRDEQNYFFRLSKYQTQLQEFYQSHPDFIQPESRRNEVLNFVEQGLQDFSISRVNLDWGFPVPTDPQHTLYVWFDALLGYVTALLEPDDEPTLENALATWWPINLHLIGKDILRFHAVYWPAMLLSAGLPLPERVFGHGFLTKDGQKMGKALGNTLDPVALVQRYGSDAVRYYFLKEIEFGKDGDFNEVRFINVLNADLANDLGNLLNRTLNMVKKYCPGDALPIANEAIPAEHPLKTIGLRLGEQVKRAYEALAFSHACEPILLLVQASNKFIDDQAPWSLYKQGQQQEVEKVLYAVLESVRLAAYLLSPVIPNISNDIYRQLGFGINFNDRIKTSIAAPFSIHATWGVLSSKQQLGTPQPIFKRIEPPKND</sequence>
<evidence type="ECO:0000256" key="4">
    <source>
        <dbReference type="ARBA" id="ARBA00022840"/>
    </source>
</evidence>
<dbReference type="FunFam" id="2.170.220.10:FF:000001">
    <property type="entry name" value="methionine--tRNA ligase, mitochondrial"/>
    <property type="match status" value="1"/>
</dbReference>
<dbReference type="CDD" id="cd00814">
    <property type="entry name" value="MetRS_core"/>
    <property type="match status" value="1"/>
</dbReference>
<dbReference type="NCBIfam" id="NF008900">
    <property type="entry name" value="PRK12267.1"/>
    <property type="match status" value="1"/>
</dbReference>
<comment type="caution">
    <text evidence="8">Lacks conserved residue(s) required for the propagation of feature annotation.</text>
</comment>
<dbReference type="SUPFAM" id="SSF47323">
    <property type="entry name" value="Anticodon-binding domain of a subclass of class I aminoacyl-tRNA synthetases"/>
    <property type="match status" value="1"/>
</dbReference>
<evidence type="ECO:0000256" key="9">
    <source>
        <dbReference type="RuleBase" id="RU363039"/>
    </source>
</evidence>
<evidence type="ECO:0000259" key="11">
    <source>
        <dbReference type="Pfam" id="PF19303"/>
    </source>
</evidence>
<keyword evidence="8" id="KW-0963">Cytoplasm</keyword>
<evidence type="ECO:0000256" key="5">
    <source>
        <dbReference type="ARBA" id="ARBA00022917"/>
    </source>
</evidence>
<comment type="subcellular location">
    <subcellularLocation>
        <location evidence="8">Cytoplasm</location>
    </subcellularLocation>
</comment>
<dbReference type="InterPro" id="IPR023457">
    <property type="entry name" value="Met-tRNA_synth_2"/>
</dbReference>
<dbReference type="GO" id="GO:0005524">
    <property type="term" value="F:ATP binding"/>
    <property type="evidence" value="ECO:0007669"/>
    <property type="project" value="UniProtKB-UniRule"/>
</dbReference>
<dbReference type="InterPro" id="IPR033911">
    <property type="entry name" value="MetRS_core"/>
</dbReference>
<dbReference type="EMBL" id="LXQD01000295">
    <property type="protein sequence ID" value="RCJ29101.1"/>
    <property type="molecule type" value="Genomic_DNA"/>
</dbReference>
<dbReference type="InterPro" id="IPR014729">
    <property type="entry name" value="Rossmann-like_a/b/a_fold"/>
</dbReference>
<comment type="function">
    <text evidence="1 8">Is required not only for elongation of protein synthesis but also for the initiation of all mRNA translation through initiator tRNA(fMet) aminoacylation.</text>
</comment>
<comment type="caution">
    <text evidence="12">The sequence shown here is derived from an EMBL/GenBank/DDBJ whole genome shotgun (WGS) entry which is preliminary data.</text>
</comment>
<keyword evidence="3 8" id="KW-0547">Nucleotide-binding</keyword>
<dbReference type="CDD" id="cd07957">
    <property type="entry name" value="Anticodon_Ia_Met"/>
    <property type="match status" value="1"/>
</dbReference>
<comment type="similarity">
    <text evidence="9">Belongs to the class-I aminoacyl-tRNA synthetase family.</text>
</comment>
<name>A0A367QZI7_9NOSO</name>
<dbReference type="InterPro" id="IPR009080">
    <property type="entry name" value="tRNAsynth_Ia_anticodon-bd"/>
</dbReference>
<accession>A0A367QZI7</accession>
<dbReference type="GO" id="GO:0005737">
    <property type="term" value="C:cytoplasm"/>
    <property type="evidence" value="ECO:0007669"/>
    <property type="project" value="UniProtKB-SubCell"/>
</dbReference>
<evidence type="ECO:0000256" key="8">
    <source>
        <dbReference type="HAMAP-Rule" id="MF_01228"/>
    </source>
</evidence>
<feature type="binding site" evidence="8">
    <location>
        <position position="154"/>
    </location>
    <ligand>
        <name>Zn(2+)</name>
        <dbReference type="ChEBI" id="CHEBI:29105"/>
    </ligand>
</feature>
<dbReference type="Gene3D" id="3.40.50.620">
    <property type="entry name" value="HUPs"/>
    <property type="match status" value="1"/>
</dbReference>
<organism evidence="12 13">
    <name type="scientific">Nostoc minutum NIES-26</name>
    <dbReference type="NCBI Taxonomy" id="1844469"/>
    <lineage>
        <taxon>Bacteria</taxon>
        <taxon>Bacillati</taxon>
        <taxon>Cyanobacteriota</taxon>
        <taxon>Cyanophyceae</taxon>
        <taxon>Nostocales</taxon>
        <taxon>Nostocaceae</taxon>
        <taxon>Nostoc</taxon>
    </lineage>
</organism>
<dbReference type="Gene3D" id="1.10.730.10">
    <property type="entry name" value="Isoleucyl-tRNA Synthetase, Domain 1"/>
    <property type="match status" value="1"/>
</dbReference>
<gene>
    <name evidence="8" type="primary">metG</name>
    <name evidence="12" type="ORF">A6770_01545</name>
</gene>
<dbReference type="InterPro" id="IPR015413">
    <property type="entry name" value="Methionyl/Leucyl_tRNA_Synth"/>
</dbReference>
<dbReference type="Proteomes" id="UP000252107">
    <property type="component" value="Unassembled WGS sequence"/>
</dbReference>
<evidence type="ECO:0000259" key="10">
    <source>
        <dbReference type="Pfam" id="PF09334"/>
    </source>
</evidence>
<feature type="short sequence motif" description="'HIGH' region" evidence="8">
    <location>
        <begin position="18"/>
        <end position="28"/>
    </location>
</feature>
<dbReference type="PANTHER" id="PTHR43326">
    <property type="entry name" value="METHIONYL-TRNA SYNTHETASE"/>
    <property type="match status" value="1"/>
</dbReference>
<dbReference type="InterPro" id="IPR041872">
    <property type="entry name" value="Anticodon_Met"/>
</dbReference>
<feature type="domain" description="Methionyl-tRNA synthetase anticodon-binding" evidence="11">
    <location>
        <begin position="406"/>
        <end position="527"/>
    </location>
</feature>
<feature type="binding site" evidence="8">
    <location>
        <position position="136"/>
    </location>
    <ligand>
        <name>Zn(2+)</name>
        <dbReference type="ChEBI" id="CHEBI:29105"/>
    </ligand>
</feature>
<keyword evidence="4 8" id="KW-0067">ATP-binding</keyword>
<evidence type="ECO:0000256" key="2">
    <source>
        <dbReference type="ARBA" id="ARBA00022598"/>
    </source>
</evidence>
<dbReference type="HAMAP" id="MF_01228">
    <property type="entry name" value="Met_tRNA_synth_type2"/>
    <property type="match status" value="1"/>
</dbReference>
<comment type="catalytic activity">
    <reaction evidence="7 8">
        <text>tRNA(Met) + L-methionine + ATP = L-methionyl-tRNA(Met) + AMP + diphosphate</text>
        <dbReference type="Rhea" id="RHEA:13481"/>
        <dbReference type="Rhea" id="RHEA-COMP:9667"/>
        <dbReference type="Rhea" id="RHEA-COMP:9698"/>
        <dbReference type="ChEBI" id="CHEBI:30616"/>
        <dbReference type="ChEBI" id="CHEBI:33019"/>
        <dbReference type="ChEBI" id="CHEBI:57844"/>
        <dbReference type="ChEBI" id="CHEBI:78442"/>
        <dbReference type="ChEBI" id="CHEBI:78530"/>
        <dbReference type="ChEBI" id="CHEBI:456215"/>
        <dbReference type="EC" id="6.1.1.10"/>
    </reaction>
</comment>
<dbReference type="PRINTS" id="PR01041">
    <property type="entry name" value="TRNASYNTHMET"/>
</dbReference>
<keyword evidence="6 8" id="KW-0030">Aminoacyl-tRNA synthetase</keyword>
<proteinExistence type="inferred from homology"/>
<dbReference type="PANTHER" id="PTHR43326:SF1">
    <property type="entry name" value="METHIONINE--TRNA LIGASE, MITOCHONDRIAL"/>
    <property type="match status" value="1"/>
</dbReference>
<feature type="domain" description="Methionyl/Leucyl tRNA synthetase" evidence="10">
    <location>
        <begin position="149"/>
        <end position="371"/>
    </location>
</feature>
<feature type="binding site" evidence="8">
    <location>
        <position position="151"/>
    </location>
    <ligand>
        <name>Zn(2+)</name>
        <dbReference type="ChEBI" id="CHEBI:29105"/>
    </ligand>
</feature>
<dbReference type="Gene3D" id="2.170.220.10">
    <property type="match status" value="1"/>
</dbReference>
<dbReference type="GO" id="GO:0006431">
    <property type="term" value="P:methionyl-tRNA aminoacylation"/>
    <property type="evidence" value="ECO:0007669"/>
    <property type="project" value="UniProtKB-UniRule"/>
</dbReference>
<dbReference type="Pfam" id="PF19303">
    <property type="entry name" value="Anticodon_3"/>
    <property type="match status" value="1"/>
</dbReference>
<dbReference type="GO" id="GO:0004825">
    <property type="term" value="F:methionine-tRNA ligase activity"/>
    <property type="evidence" value="ECO:0007669"/>
    <property type="project" value="UniProtKB-UniRule"/>
</dbReference>